<dbReference type="GO" id="GO:0017004">
    <property type="term" value="P:cytochrome complex assembly"/>
    <property type="evidence" value="ECO:0007669"/>
    <property type="project" value="UniProtKB-KW"/>
</dbReference>
<proteinExistence type="predicted"/>
<dbReference type="InterPro" id="IPR050553">
    <property type="entry name" value="Thioredoxin_ResA/DsbE_sf"/>
</dbReference>
<evidence type="ECO:0000259" key="5">
    <source>
        <dbReference type="PROSITE" id="PS51352"/>
    </source>
</evidence>
<dbReference type="GO" id="GO:0016209">
    <property type="term" value="F:antioxidant activity"/>
    <property type="evidence" value="ECO:0007669"/>
    <property type="project" value="InterPro"/>
</dbReference>
<dbReference type="InterPro" id="IPR000866">
    <property type="entry name" value="AhpC/TSA"/>
</dbReference>
<keyword evidence="3" id="KW-1015">Disulfide bond</keyword>
<protein>
    <submittedName>
        <fullName evidence="6">Thiol-disulfide isomerase/thioredoxin</fullName>
    </submittedName>
</protein>
<dbReference type="PANTHER" id="PTHR42852:SF6">
    <property type="entry name" value="THIOL:DISULFIDE INTERCHANGE PROTEIN DSBE"/>
    <property type="match status" value="1"/>
</dbReference>
<dbReference type="InterPro" id="IPR017937">
    <property type="entry name" value="Thioredoxin_CS"/>
</dbReference>
<accession>A0A4R8DSB0</accession>
<evidence type="ECO:0000313" key="7">
    <source>
        <dbReference type="Proteomes" id="UP000294498"/>
    </source>
</evidence>
<dbReference type="GO" id="GO:0016853">
    <property type="term" value="F:isomerase activity"/>
    <property type="evidence" value="ECO:0007669"/>
    <property type="project" value="UniProtKB-KW"/>
</dbReference>
<dbReference type="PROSITE" id="PS00194">
    <property type="entry name" value="THIOREDOXIN_1"/>
    <property type="match status" value="1"/>
</dbReference>
<dbReference type="GO" id="GO:0030313">
    <property type="term" value="C:cell envelope"/>
    <property type="evidence" value="ECO:0007669"/>
    <property type="project" value="UniProtKB-SubCell"/>
</dbReference>
<reference evidence="6 7" key="1">
    <citation type="submission" date="2019-03" db="EMBL/GenBank/DDBJ databases">
        <title>Genomic Encyclopedia of Type Strains, Phase IV (KMG-IV): sequencing the most valuable type-strain genomes for metagenomic binning, comparative biology and taxonomic classification.</title>
        <authorList>
            <person name="Goeker M."/>
        </authorList>
    </citation>
    <scope>NUCLEOTIDE SEQUENCE [LARGE SCALE GENOMIC DNA]</scope>
    <source>
        <strain evidence="6 7">DSM 100059</strain>
    </source>
</reference>
<evidence type="ECO:0000256" key="3">
    <source>
        <dbReference type="ARBA" id="ARBA00023157"/>
    </source>
</evidence>
<organism evidence="6 7">
    <name type="scientific">Dinghuibacter silviterrae</name>
    <dbReference type="NCBI Taxonomy" id="1539049"/>
    <lineage>
        <taxon>Bacteria</taxon>
        <taxon>Pseudomonadati</taxon>
        <taxon>Bacteroidota</taxon>
        <taxon>Chitinophagia</taxon>
        <taxon>Chitinophagales</taxon>
        <taxon>Chitinophagaceae</taxon>
        <taxon>Dinghuibacter</taxon>
    </lineage>
</organism>
<evidence type="ECO:0000256" key="4">
    <source>
        <dbReference type="ARBA" id="ARBA00023284"/>
    </source>
</evidence>
<dbReference type="SUPFAM" id="SSF52833">
    <property type="entry name" value="Thioredoxin-like"/>
    <property type="match status" value="1"/>
</dbReference>
<evidence type="ECO:0000256" key="2">
    <source>
        <dbReference type="ARBA" id="ARBA00022748"/>
    </source>
</evidence>
<keyword evidence="7" id="KW-1185">Reference proteome</keyword>
<feature type="domain" description="Thioredoxin" evidence="5">
    <location>
        <begin position="227"/>
        <end position="366"/>
    </location>
</feature>
<dbReference type="InterPro" id="IPR036249">
    <property type="entry name" value="Thioredoxin-like_sf"/>
</dbReference>
<evidence type="ECO:0000313" key="6">
    <source>
        <dbReference type="EMBL" id="TDX00267.1"/>
    </source>
</evidence>
<comment type="caution">
    <text evidence="6">The sequence shown here is derived from an EMBL/GenBank/DDBJ whole genome shotgun (WGS) entry which is preliminary data.</text>
</comment>
<dbReference type="CDD" id="cd02966">
    <property type="entry name" value="TlpA_like_family"/>
    <property type="match status" value="1"/>
</dbReference>
<keyword evidence="2" id="KW-0201">Cytochrome c-type biogenesis</keyword>
<gene>
    <name evidence="6" type="ORF">EDB95_1286</name>
</gene>
<dbReference type="Pfam" id="PF14289">
    <property type="entry name" value="DUF4369"/>
    <property type="match status" value="1"/>
</dbReference>
<dbReference type="PROSITE" id="PS51257">
    <property type="entry name" value="PROKAR_LIPOPROTEIN"/>
    <property type="match status" value="1"/>
</dbReference>
<dbReference type="InterPro" id="IPR025380">
    <property type="entry name" value="DUF4369"/>
</dbReference>
<dbReference type="RefSeq" id="WP_133991676.1">
    <property type="nucleotide sequence ID" value="NZ_SODV01000001.1"/>
</dbReference>
<evidence type="ECO:0000256" key="1">
    <source>
        <dbReference type="ARBA" id="ARBA00004196"/>
    </source>
</evidence>
<dbReference type="Gene3D" id="3.40.30.10">
    <property type="entry name" value="Glutaredoxin"/>
    <property type="match status" value="1"/>
</dbReference>
<keyword evidence="4" id="KW-0676">Redox-active center</keyword>
<comment type="subcellular location">
    <subcellularLocation>
        <location evidence="1">Cell envelope</location>
    </subcellularLocation>
</comment>
<dbReference type="GO" id="GO:0016491">
    <property type="term" value="F:oxidoreductase activity"/>
    <property type="evidence" value="ECO:0007669"/>
    <property type="project" value="InterPro"/>
</dbReference>
<name>A0A4R8DSB0_9BACT</name>
<dbReference type="PANTHER" id="PTHR42852">
    <property type="entry name" value="THIOL:DISULFIDE INTERCHANGE PROTEIN DSBE"/>
    <property type="match status" value="1"/>
</dbReference>
<sequence length="366" mass="39843">MNKRILPLAGLLLAAACHNTPKDAYTLTGTLTGIDSGWAQLRYPKTDSTGMVTDSAKIVAGKFTFQGVAAEPMFCYLMVKGGSYPARFFLEPGTTTLTGAVDSLGTAKISGGATETEYQTFKEDSKTFDDREASLDSAYEASQGNKAIIDSVQKAYEVIEKSRESFVNQYIKAHPASFVSAYQMRDRYSYNPDVAPFDSAYSGLDEKVKQSYIGRVLDSMLVTAQKTDVGQPAPDFTLNDTAGKPVRLSDYNKGKVVLVDFWASWCGPCRGENPNVVKAYTTYSPKGFTVLGVSLDDKREPWVKAIGDDKLAWTHVSDLKGWSSSVAALYGIRGIPMNFLLDKDGKIIGKGLRGDALEKKLASVLQ</sequence>
<keyword evidence="6" id="KW-0413">Isomerase</keyword>
<dbReference type="OrthoDB" id="1069091at2"/>
<dbReference type="PROSITE" id="PS51352">
    <property type="entry name" value="THIOREDOXIN_2"/>
    <property type="match status" value="1"/>
</dbReference>
<dbReference type="AlphaFoldDB" id="A0A4R8DSB0"/>
<dbReference type="Proteomes" id="UP000294498">
    <property type="component" value="Unassembled WGS sequence"/>
</dbReference>
<dbReference type="InterPro" id="IPR013766">
    <property type="entry name" value="Thioredoxin_domain"/>
</dbReference>
<dbReference type="Pfam" id="PF00578">
    <property type="entry name" value="AhpC-TSA"/>
    <property type="match status" value="1"/>
</dbReference>
<dbReference type="EMBL" id="SODV01000001">
    <property type="protein sequence ID" value="TDX00267.1"/>
    <property type="molecule type" value="Genomic_DNA"/>
</dbReference>